<evidence type="ECO:0000313" key="1">
    <source>
        <dbReference type="EMBL" id="SVE51216.1"/>
    </source>
</evidence>
<proteinExistence type="predicted"/>
<feature type="non-terminal residue" evidence="1">
    <location>
        <position position="1"/>
    </location>
</feature>
<accession>A0A383E348</accession>
<reference evidence="1" key="1">
    <citation type="submission" date="2018-05" db="EMBL/GenBank/DDBJ databases">
        <authorList>
            <person name="Lanie J.A."/>
            <person name="Ng W.-L."/>
            <person name="Kazmierczak K.M."/>
            <person name="Andrzejewski T.M."/>
            <person name="Davidsen T.M."/>
            <person name="Wayne K.J."/>
            <person name="Tettelin H."/>
            <person name="Glass J.I."/>
            <person name="Rusch D."/>
            <person name="Podicherti R."/>
            <person name="Tsui H.-C.T."/>
            <person name="Winkler M.E."/>
        </authorList>
    </citation>
    <scope>NUCLEOTIDE SEQUENCE</scope>
</reference>
<organism evidence="1">
    <name type="scientific">marine metagenome</name>
    <dbReference type="NCBI Taxonomy" id="408172"/>
    <lineage>
        <taxon>unclassified sequences</taxon>
        <taxon>metagenomes</taxon>
        <taxon>ecological metagenomes</taxon>
    </lineage>
</organism>
<dbReference type="AlphaFoldDB" id="A0A383E348"/>
<feature type="non-terminal residue" evidence="1">
    <location>
        <position position="142"/>
    </location>
</feature>
<name>A0A383E348_9ZZZZ</name>
<dbReference type="EMBL" id="UINC01222433">
    <property type="protein sequence ID" value="SVE51216.1"/>
    <property type="molecule type" value="Genomic_DNA"/>
</dbReference>
<sequence>MATRKTVNLLPQQFQTDINKKFLNATLDQLVSPGTNSVLNGFVGRRDVDNFKTTDSYIVETDNDRLNYQLEPAVTIKKELSQTKYDFATTYIDIINSIEAAGASNYNHDKLFSNEYYVWSPPIDYDKIINYTKYYWLQPGPD</sequence>
<gene>
    <name evidence="1" type="ORF">METZ01_LOCUS504070</name>
</gene>
<protein>
    <submittedName>
        <fullName evidence="1">Uncharacterized protein</fullName>
    </submittedName>
</protein>